<keyword evidence="7 10" id="KW-0055">Arginine biosynthesis</keyword>
<dbReference type="OrthoDB" id="9769623at2"/>
<dbReference type="NCBIfam" id="NF008964">
    <property type="entry name" value="PRK12308.1"/>
    <property type="match status" value="1"/>
</dbReference>
<dbReference type="PANTHER" id="PTHR43814:SF1">
    <property type="entry name" value="ARGININOSUCCINATE LYASE"/>
    <property type="match status" value="1"/>
</dbReference>
<feature type="domain" description="Fumarate lyase N-terminal" evidence="11">
    <location>
        <begin position="5"/>
        <end position="300"/>
    </location>
</feature>
<dbReference type="EC" id="4.3.2.1" evidence="5 10"/>
<dbReference type="Proteomes" id="UP000298566">
    <property type="component" value="Chromosome"/>
</dbReference>
<dbReference type="InterPro" id="IPR008948">
    <property type="entry name" value="L-Aspartase-like"/>
</dbReference>
<accession>A0A4D6Y346</accession>
<dbReference type="InterPro" id="IPR009049">
    <property type="entry name" value="Argininosuccinate_lyase"/>
</dbReference>
<dbReference type="GO" id="GO:0042450">
    <property type="term" value="P:L-arginine biosynthetic process via ornithine"/>
    <property type="evidence" value="ECO:0007669"/>
    <property type="project" value="UniProtKB-UniRule"/>
</dbReference>
<dbReference type="InterPro" id="IPR024083">
    <property type="entry name" value="Fumarase/histidase_N"/>
</dbReference>
<dbReference type="Gene3D" id="1.10.40.30">
    <property type="entry name" value="Fumarase/aspartase (C-terminal domain)"/>
    <property type="match status" value="1"/>
</dbReference>
<dbReference type="PRINTS" id="PR00145">
    <property type="entry name" value="ARGSUCLYASE"/>
</dbReference>
<dbReference type="PROSITE" id="PS00163">
    <property type="entry name" value="FUMARATE_LYASES"/>
    <property type="match status" value="1"/>
</dbReference>
<evidence type="ECO:0000256" key="5">
    <source>
        <dbReference type="ARBA" id="ARBA00012338"/>
    </source>
</evidence>
<dbReference type="InterPro" id="IPR029419">
    <property type="entry name" value="Arg_succ_lyase_C"/>
</dbReference>
<feature type="domain" description="Argininosuccinate lyase C-terminal" evidence="12">
    <location>
        <begin position="363"/>
        <end position="429"/>
    </location>
</feature>
<comment type="subcellular location">
    <subcellularLocation>
        <location evidence="2 10">Cytoplasm</location>
    </subcellularLocation>
</comment>
<dbReference type="GO" id="GO:0005829">
    <property type="term" value="C:cytosol"/>
    <property type="evidence" value="ECO:0007669"/>
    <property type="project" value="TreeGrafter"/>
</dbReference>
<proteinExistence type="inferred from homology"/>
<dbReference type="GO" id="GO:0004056">
    <property type="term" value="F:argininosuccinate lyase activity"/>
    <property type="evidence" value="ECO:0007669"/>
    <property type="project" value="UniProtKB-UniRule"/>
</dbReference>
<dbReference type="Gene3D" id="1.10.275.10">
    <property type="entry name" value="Fumarase/aspartase (N-terminal domain)"/>
    <property type="match status" value="1"/>
</dbReference>
<protein>
    <recommendedName>
        <fullName evidence="5 10">Argininosuccinate lyase</fullName>
        <shortName evidence="10">ASAL</shortName>
        <ecNumber evidence="5 10">4.3.2.1</ecNumber>
    </recommendedName>
    <alternativeName>
        <fullName evidence="10">Arginosuccinase</fullName>
    </alternativeName>
</protein>
<keyword evidence="9 10" id="KW-0456">Lyase</keyword>
<reference evidence="13 14" key="1">
    <citation type="submission" date="2018-10" db="EMBL/GenBank/DDBJ databases">
        <title>Comparative functional genomics of the obligate endosymbiont Buchnera aphidicola.</title>
        <authorList>
            <person name="Chong R.A."/>
        </authorList>
    </citation>
    <scope>NUCLEOTIDE SEQUENCE [LARGE SCALE GENOMIC DNA]</scope>
    <source>
        <strain evidence="13 14">Mrh</strain>
    </source>
</reference>
<evidence type="ECO:0000256" key="9">
    <source>
        <dbReference type="ARBA" id="ARBA00023239"/>
    </source>
</evidence>
<dbReference type="EMBL" id="CP033004">
    <property type="protein sequence ID" value="QCI23093.1"/>
    <property type="molecule type" value="Genomic_DNA"/>
</dbReference>
<keyword evidence="8 10" id="KW-0028">Amino-acid biosynthesis</keyword>
<evidence type="ECO:0000259" key="12">
    <source>
        <dbReference type="Pfam" id="PF14698"/>
    </source>
</evidence>
<evidence type="ECO:0000256" key="7">
    <source>
        <dbReference type="ARBA" id="ARBA00022571"/>
    </source>
</evidence>
<evidence type="ECO:0000259" key="11">
    <source>
        <dbReference type="Pfam" id="PF00206"/>
    </source>
</evidence>
<evidence type="ECO:0000313" key="14">
    <source>
        <dbReference type="Proteomes" id="UP000298566"/>
    </source>
</evidence>
<sequence length="458" mass="51858">MLWGGRFIDELDPFFKKFNSSLKIDYRLVEQDIFSSIAWSKSLFNANILTQSEQKKIEEALNTLLDTVIKNPSLILNSDSEDVHSWVEKELINIVGTIGKKLHTGRSRNDQVTTDLKLWCKYKVGVLLKQINRLKITFINISERYQNTVIPGYTHLQRAQPITFSFWCLAYIAMLNRDMDRLKDALNRLNVSPLGCGALAGTSWNIDRDQLAKEMGFASATINSLDSVSDRDYVVELASIASIGMIHLSRFSEDLIFFNSSESQFIVLSDKVTSGSSLMPQKKNPDSLELIRSKSGKVIGFLVSILVVLKGLPLSYNKDMQEDKEGLFISLDTWSDCLLMSVLILENLEINNIICLEAAKKSYANATELADYLVNKGVTFRDAHHITGKIVLAAIKKNVSLEKLNLNIFQNYCKYIDKDVYQCLKLESIFNKRDSKGGVSSRQIQKAIDIAKKEVYKF</sequence>
<name>A0A4D6Y346_BUCMH</name>
<dbReference type="InterPro" id="IPR020557">
    <property type="entry name" value="Fumarate_lyase_CS"/>
</dbReference>
<comment type="similarity">
    <text evidence="10">Belongs to the lyase 1 family. Argininosuccinate lyase subfamily.</text>
</comment>
<dbReference type="PANTHER" id="PTHR43814">
    <property type="entry name" value="ARGININOSUCCINATE LYASE"/>
    <property type="match status" value="1"/>
</dbReference>
<evidence type="ECO:0000256" key="3">
    <source>
        <dbReference type="ARBA" id="ARBA00004941"/>
    </source>
</evidence>
<evidence type="ECO:0000256" key="8">
    <source>
        <dbReference type="ARBA" id="ARBA00022605"/>
    </source>
</evidence>
<organism evidence="13 14">
    <name type="scientific">Buchnera aphidicola subsp. Melaphis rhois</name>
    <dbReference type="NCBI Taxonomy" id="118103"/>
    <lineage>
        <taxon>Bacteria</taxon>
        <taxon>Pseudomonadati</taxon>
        <taxon>Pseudomonadota</taxon>
        <taxon>Gammaproteobacteria</taxon>
        <taxon>Enterobacterales</taxon>
        <taxon>Erwiniaceae</taxon>
        <taxon>Buchnera</taxon>
    </lineage>
</organism>
<dbReference type="CDD" id="cd01359">
    <property type="entry name" value="Argininosuccinate_lyase"/>
    <property type="match status" value="1"/>
</dbReference>
<dbReference type="NCBIfam" id="TIGR00838">
    <property type="entry name" value="argH"/>
    <property type="match status" value="1"/>
</dbReference>
<dbReference type="InterPro" id="IPR022761">
    <property type="entry name" value="Fumarate_lyase_N"/>
</dbReference>
<dbReference type="SUPFAM" id="SSF48557">
    <property type="entry name" value="L-aspartase-like"/>
    <property type="match status" value="1"/>
</dbReference>
<dbReference type="PRINTS" id="PR00149">
    <property type="entry name" value="FUMRATELYASE"/>
</dbReference>
<dbReference type="InterPro" id="IPR000362">
    <property type="entry name" value="Fumarate_lyase_fam"/>
</dbReference>
<gene>
    <name evidence="10" type="primary">argH</name>
    <name evidence="13" type="ORF">D9V73_00240</name>
</gene>
<evidence type="ECO:0000256" key="6">
    <source>
        <dbReference type="ARBA" id="ARBA00022490"/>
    </source>
</evidence>
<evidence type="ECO:0000256" key="2">
    <source>
        <dbReference type="ARBA" id="ARBA00004496"/>
    </source>
</evidence>
<comment type="similarity">
    <text evidence="4">In the N-terminal section; belongs to the lyase 1 family. Argininosuccinate lyase subfamily.</text>
</comment>
<dbReference type="Gene3D" id="1.20.200.10">
    <property type="entry name" value="Fumarase/aspartase (Central domain)"/>
    <property type="match status" value="1"/>
</dbReference>
<dbReference type="FunFam" id="1.20.200.10:FF:000006">
    <property type="entry name" value="Argininosuccinate lyase"/>
    <property type="match status" value="1"/>
</dbReference>
<keyword evidence="6 10" id="KW-0963">Cytoplasm</keyword>
<evidence type="ECO:0000256" key="10">
    <source>
        <dbReference type="HAMAP-Rule" id="MF_00006"/>
    </source>
</evidence>
<dbReference type="FunFam" id="1.10.40.30:FF:000001">
    <property type="entry name" value="Argininosuccinate lyase"/>
    <property type="match status" value="1"/>
</dbReference>
<dbReference type="Pfam" id="PF14698">
    <property type="entry name" value="ASL_C2"/>
    <property type="match status" value="1"/>
</dbReference>
<evidence type="ECO:0000256" key="1">
    <source>
        <dbReference type="ARBA" id="ARBA00000985"/>
    </source>
</evidence>
<dbReference type="HAMAP" id="MF_00006">
    <property type="entry name" value="Arg_succ_lyase"/>
    <property type="match status" value="1"/>
</dbReference>
<dbReference type="AlphaFoldDB" id="A0A4D6Y346"/>
<evidence type="ECO:0000313" key="13">
    <source>
        <dbReference type="EMBL" id="QCI23093.1"/>
    </source>
</evidence>
<evidence type="ECO:0000256" key="4">
    <source>
        <dbReference type="ARBA" id="ARBA00005552"/>
    </source>
</evidence>
<comment type="catalytic activity">
    <reaction evidence="1 10">
        <text>2-(N(omega)-L-arginino)succinate = fumarate + L-arginine</text>
        <dbReference type="Rhea" id="RHEA:24020"/>
        <dbReference type="ChEBI" id="CHEBI:29806"/>
        <dbReference type="ChEBI" id="CHEBI:32682"/>
        <dbReference type="ChEBI" id="CHEBI:57472"/>
        <dbReference type="EC" id="4.3.2.1"/>
    </reaction>
</comment>
<dbReference type="UniPathway" id="UPA00068">
    <property type="reaction ID" value="UER00114"/>
</dbReference>
<comment type="pathway">
    <text evidence="3 10">Amino-acid biosynthesis; L-arginine biosynthesis; L-arginine from L-ornithine and carbamoyl phosphate: step 3/3.</text>
</comment>
<dbReference type="Pfam" id="PF00206">
    <property type="entry name" value="Lyase_1"/>
    <property type="match status" value="1"/>
</dbReference>
<dbReference type="RefSeq" id="WP_158336267.1">
    <property type="nucleotide sequence ID" value="NZ_CP033004.1"/>
</dbReference>